<dbReference type="NCBIfam" id="TIGR01352">
    <property type="entry name" value="tonB_Cterm"/>
    <property type="match status" value="1"/>
</dbReference>
<dbReference type="PRINTS" id="PR01374">
    <property type="entry name" value="TONBPROTEIN"/>
</dbReference>
<protein>
    <recommendedName>
        <fullName evidence="10">Protein TonB</fullName>
    </recommendedName>
</protein>
<organism evidence="13 14">
    <name type="scientific">Povalibacter uvarum</name>
    <dbReference type="NCBI Taxonomy" id="732238"/>
    <lineage>
        <taxon>Bacteria</taxon>
        <taxon>Pseudomonadati</taxon>
        <taxon>Pseudomonadota</taxon>
        <taxon>Gammaproteobacteria</taxon>
        <taxon>Steroidobacterales</taxon>
        <taxon>Steroidobacteraceae</taxon>
        <taxon>Povalibacter</taxon>
    </lineage>
</organism>
<keyword evidence="7 10" id="KW-0653">Protein transport</keyword>
<keyword evidence="8" id="KW-1133">Transmembrane helix</keyword>
<dbReference type="GO" id="GO:0055085">
    <property type="term" value="P:transmembrane transport"/>
    <property type="evidence" value="ECO:0007669"/>
    <property type="project" value="InterPro"/>
</dbReference>
<sequence>MISADDALLTTLQQSAGPEHVLWHAPSAEAAVELLLGGHCGILIADMQVVRSDSAALFERLQTQFPELVMLATGRRDEEGAVAGLISKGSVYRFLHKPVSPARANLFLATATRRCHELSQTGSSPALASVKQLAEPANRIPVIGGIAAAVLLAVALTVYFTRSDEPAAPSASPVATAPTAPTSAQPARSTTELLENARQAFDAGRLSAPPNDNALDLYRSVLAIEADNATAQTGVQDVLDALELQVMQALQARNAPNAARALSVLQSADPTHPEIAPLREQLLALSRSARPEPVVAKPAEQRKASPTRTTPNTDLARTRLAAGRLIEPADDSALFHLRAARDAKEDESANRILATDLGARLLAQARASIAISDAAQARQAYAAAVAIDREFELALPDLVEVGGELDDLSAASAQAASSRAVVELLAPVIRLRETGQLIRPVGNNAFDSLQQVASQYPNAAEVRAEQQRLAFTLIDNARTAFAARELEQAELLLGRAEELVPRMSSTRSLRDQIAAAKEERAAASRVLQAADLPRKREAAPIYPPDAQRKGTEGWVDIEFTIGMDGTTQELVVREAQPAGVFDKAAIDALRKWRFEPVIRNGAAVNQRAVLRMRFALD</sequence>
<dbReference type="Gene3D" id="3.40.50.2300">
    <property type="match status" value="1"/>
</dbReference>
<dbReference type="InterPro" id="IPR006260">
    <property type="entry name" value="TonB/TolA_C"/>
</dbReference>
<keyword evidence="5 10" id="KW-0997">Cell inner membrane</keyword>
<dbReference type="GO" id="GO:0030288">
    <property type="term" value="C:outer membrane-bounded periplasmic space"/>
    <property type="evidence" value="ECO:0007669"/>
    <property type="project" value="InterPro"/>
</dbReference>
<evidence type="ECO:0000256" key="4">
    <source>
        <dbReference type="ARBA" id="ARBA00022475"/>
    </source>
</evidence>
<feature type="region of interest" description="Disordered" evidence="11">
    <location>
        <begin position="291"/>
        <end position="312"/>
    </location>
</feature>
<evidence type="ECO:0000256" key="9">
    <source>
        <dbReference type="ARBA" id="ARBA00023136"/>
    </source>
</evidence>
<dbReference type="InterPro" id="IPR051045">
    <property type="entry name" value="TonB-dependent_transducer"/>
</dbReference>
<evidence type="ECO:0000259" key="12">
    <source>
        <dbReference type="PROSITE" id="PS52015"/>
    </source>
</evidence>
<dbReference type="InterPro" id="IPR003538">
    <property type="entry name" value="TonB"/>
</dbReference>
<dbReference type="AlphaFoldDB" id="A0A841HJG3"/>
<keyword evidence="4 10" id="KW-1003">Cell membrane</keyword>
<evidence type="ECO:0000256" key="8">
    <source>
        <dbReference type="ARBA" id="ARBA00022989"/>
    </source>
</evidence>
<dbReference type="Proteomes" id="UP000588068">
    <property type="component" value="Unassembled WGS sequence"/>
</dbReference>
<evidence type="ECO:0000256" key="7">
    <source>
        <dbReference type="ARBA" id="ARBA00022927"/>
    </source>
</evidence>
<reference evidence="13 14" key="1">
    <citation type="submission" date="2020-08" db="EMBL/GenBank/DDBJ databases">
        <title>Genomic Encyclopedia of Type Strains, Phase IV (KMG-IV): sequencing the most valuable type-strain genomes for metagenomic binning, comparative biology and taxonomic classification.</title>
        <authorList>
            <person name="Goeker M."/>
        </authorList>
    </citation>
    <scope>NUCLEOTIDE SEQUENCE [LARGE SCALE GENOMIC DNA]</scope>
    <source>
        <strain evidence="13 14">DSM 26723</strain>
    </source>
</reference>
<feature type="region of interest" description="Disordered" evidence="11">
    <location>
        <begin position="167"/>
        <end position="191"/>
    </location>
</feature>
<evidence type="ECO:0000256" key="11">
    <source>
        <dbReference type="SAM" id="MobiDB-lite"/>
    </source>
</evidence>
<dbReference type="Gene3D" id="3.30.1150.10">
    <property type="match status" value="1"/>
</dbReference>
<evidence type="ECO:0000313" key="13">
    <source>
        <dbReference type="EMBL" id="MBB6092724.1"/>
    </source>
</evidence>
<comment type="subcellular location">
    <subcellularLocation>
        <location evidence="1 10">Cell inner membrane</location>
        <topology evidence="1 10">Single-pass membrane protein</topology>
        <orientation evidence="1 10">Periplasmic side</orientation>
    </subcellularLocation>
</comment>
<dbReference type="SUPFAM" id="SSF52172">
    <property type="entry name" value="CheY-like"/>
    <property type="match status" value="1"/>
</dbReference>
<gene>
    <name evidence="13" type="ORF">HNQ60_001602</name>
</gene>
<keyword evidence="9" id="KW-0472">Membrane</keyword>
<keyword evidence="3 10" id="KW-0813">Transport</keyword>
<keyword evidence="6" id="KW-0812">Transmembrane</keyword>
<comment type="function">
    <text evidence="10">Interacts with outer membrane receptor proteins that carry out high-affinity binding and energy dependent uptake into the periplasmic space of specific substrates. It could act to transduce energy from the cytoplasmic membrane to specific energy-requiring processes in the outer membrane, resulting in the release into the periplasm of ligands bound by these outer membrane proteins.</text>
</comment>
<dbReference type="PANTHER" id="PTHR33446">
    <property type="entry name" value="PROTEIN TONB-RELATED"/>
    <property type="match status" value="1"/>
</dbReference>
<dbReference type="InterPro" id="IPR037682">
    <property type="entry name" value="TonB_C"/>
</dbReference>
<keyword evidence="14" id="KW-1185">Reference proteome</keyword>
<evidence type="ECO:0000313" key="14">
    <source>
        <dbReference type="Proteomes" id="UP000588068"/>
    </source>
</evidence>
<name>A0A841HJG3_9GAMM</name>
<dbReference type="GO" id="GO:0015031">
    <property type="term" value="P:protein transport"/>
    <property type="evidence" value="ECO:0007669"/>
    <property type="project" value="UniProtKB-UniRule"/>
</dbReference>
<comment type="similarity">
    <text evidence="2 10">Belongs to the TonB family.</text>
</comment>
<dbReference type="Pfam" id="PF03544">
    <property type="entry name" value="TonB_C"/>
    <property type="match status" value="1"/>
</dbReference>
<dbReference type="PROSITE" id="PS52015">
    <property type="entry name" value="TONB_CTD"/>
    <property type="match status" value="1"/>
</dbReference>
<evidence type="ECO:0000256" key="1">
    <source>
        <dbReference type="ARBA" id="ARBA00004383"/>
    </source>
</evidence>
<evidence type="ECO:0000256" key="3">
    <source>
        <dbReference type="ARBA" id="ARBA00022448"/>
    </source>
</evidence>
<comment type="caution">
    <text evidence="13">The sequence shown here is derived from an EMBL/GenBank/DDBJ whole genome shotgun (WGS) entry which is preliminary data.</text>
</comment>
<keyword evidence="10" id="KW-0735">Signal-anchor</keyword>
<feature type="domain" description="TonB C-terminal" evidence="12">
    <location>
        <begin position="527"/>
        <end position="617"/>
    </location>
</feature>
<dbReference type="EMBL" id="JACHHZ010000002">
    <property type="protein sequence ID" value="MBB6092724.1"/>
    <property type="molecule type" value="Genomic_DNA"/>
</dbReference>
<evidence type="ECO:0000256" key="6">
    <source>
        <dbReference type="ARBA" id="ARBA00022692"/>
    </source>
</evidence>
<dbReference type="InterPro" id="IPR011006">
    <property type="entry name" value="CheY-like_superfamily"/>
</dbReference>
<proteinExistence type="inferred from homology"/>
<dbReference type="GO" id="GO:0031992">
    <property type="term" value="F:energy transducer activity"/>
    <property type="evidence" value="ECO:0007669"/>
    <property type="project" value="InterPro"/>
</dbReference>
<evidence type="ECO:0000256" key="5">
    <source>
        <dbReference type="ARBA" id="ARBA00022519"/>
    </source>
</evidence>
<dbReference type="SUPFAM" id="SSF74653">
    <property type="entry name" value="TolA/TonB C-terminal domain"/>
    <property type="match status" value="1"/>
</dbReference>
<evidence type="ECO:0000256" key="2">
    <source>
        <dbReference type="ARBA" id="ARBA00006555"/>
    </source>
</evidence>
<evidence type="ECO:0000256" key="10">
    <source>
        <dbReference type="RuleBase" id="RU362123"/>
    </source>
</evidence>
<dbReference type="GO" id="GO:0015891">
    <property type="term" value="P:siderophore transport"/>
    <property type="evidence" value="ECO:0007669"/>
    <property type="project" value="InterPro"/>
</dbReference>
<dbReference type="GO" id="GO:0005886">
    <property type="term" value="C:plasma membrane"/>
    <property type="evidence" value="ECO:0007669"/>
    <property type="project" value="UniProtKB-SubCell"/>
</dbReference>
<accession>A0A841HJG3</accession>